<dbReference type="InterPro" id="IPR009964">
    <property type="entry name" value="DUF1491"/>
</dbReference>
<reference evidence="1 4" key="2">
    <citation type="submission" date="2020-08" db="EMBL/GenBank/DDBJ databases">
        <title>Genomic Encyclopedia of Type Strains, Phase III (KMG-III): the genomes of soil and plant-associated and newly described type strains.</title>
        <authorList>
            <person name="Whitman W."/>
        </authorList>
    </citation>
    <scope>NUCLEOTIDE SEQUENCE [LARGE SCALE GENOMIC DNA]</scope>
    <source>
        <strain evidence="1 4">CECT 8280</strain>
    </source>
</reference>
<reference evidence="2 3" key="1">
    <citation type="submission" date="2019-03" db="EMBL/GenBank/DDBJ databases">
        <title>Genomic Encyclopedia of Type Strains, Phase IV (KMG-V): Genome sequencing to study the core and pangenomes of soil and plant-associated prokaryotes.</title>
        <authorList>
            <person name="Whitman W."/>
        </authorList>
    </citation>
    <scope>NUCLEOTIDE SEQUENCE [LARGE SCALE GENOMIC DNA]</scope>
    <source>
        <strain evidence="2 3">FB403</strain>
    </source>
</reference>
<organism evidence="2 3">
    <name type="scientific">Rhizobium laguerreae</name>
    <dbReference type="NCBI Taxonomy" id="1076926"/>
    <lineage>
        <taxon>Bacteria</taxon>
        <taxon>Pseudomonadati</taxon>
        <taxon>Pseudomonadota</taxon>
        <taxon>Alphaproteobacteria</taxon>
        <taxon>Hyphomicrobiales</taxon>
        <taxon>Rhizobiaceae</taxon>
        <taxon>Rhizobium/Agrobacterium group</taxon>
        <taxon>Rhizobium</taxon>
    </lineage>
</organism>
<dbReference type="AlphaFoldDB" id="A0AAX2QQB9"/>
<protein>
    <recommendedName>
        <fullName evidence="5">DUF1491 family protein</fullName>
    </recommendedName>
</protein>
<dbReference type="Proteomes" id="UP000542811">
    <property type="component" value="Unassembled WGS sequence"/>
</dbReference>
<dbReference type="Pfam" id="PF07372">
    <property type="entry name" value="DUF1491"/>
    <property type="match status" value="1"/>
</dbReference>
<name>A0AAX2QQB9_9HYPH</name>
<dbReference type="Proteomes" id="UP000295021">
    <property type="component" value="Unassembled WGS sequence"/>
</dbReference>
<accession>A0AAX2QQB9</accession>
<evidence type="ECO:0000313" key="2">
    <source>
        <dbReference type="EMBL" id="TCU27217.1"/>
    </source>
</evidence>
<keyword evidence="4" id="KW-1185">Reference proteome</keyword>
<dbReference type="EMBL" id="JACHXX010000002">
    <property type="protein sequence ID" value="MBB3161681.1"/>
    <property type="molecule type" value="Genomic_DNA"/>
</dbReference>
<sequence>MGRIAAGGQGLTPEVKLWPRIAATGAPVYTAPMRLRADIFVSALLRRVFASGDFAAVEKKGAEEAGAIFIRQHFRNGLETLYAPAPQTAFDEGQAGDRLFEVRLSRSDPEAVRAMLERERKFDPDLWIVELEAEELGDMIPLAKGG</sequence>
<dbReference type="EMBL" id="SMBI01000003">
    <property type="protein sequence ID" value="TCU27217.1"/>
    <property type="molecule type" value="Genomic_DNA"/>
</dbReference>
<dbReference type="Gene3D" id="3.40.1530.20">
    <property type="entry name" value="Protein of unknown function (DUF1491)"/>
    <property type="match status" value="1"/>
</dbReference>
<proteinExistence type="predicted"/>
<comment type="caution">
    <text evidence="2">The sequence shown here is derived from an EMBL/GenBank/DDBJ whole genome shotgun (WGS) entry which is preliminary data.</text>
</comment>
<evidence type="ECO:0008006" key="5">
    <source>
        <dbReference type="Google" id="ProtNLM"/>
    </source>
</evidence>
<evidence type="ECO:0000313" key="1">
    <source>
        <dbReference type="EMBL" id="MBB3161681.1"/>
    </source>
</evidence>
<evidence type="ECO:0000313" key="4">
    <source>
        <dbReference type="Proteomes" id="UP000542811"/>
    </source>
</evidence>
<gene>
    <name evidence="2" type="ORF">EV131_103248</name>
    <name evidence="1" type="ORF">FHS25_002130</name>
</gene>
<evidence type="ECO:0000313" key="3">
    <source>
        <dbReference type="Proteomes" id="UP000295021"/>
    </source>
</evidence>